<dbReference type="InterPro" id="IPR036388">
    <property type="entry name" value="WH-like_DNA-bd_sf"/>
</dbReference>
<dbReference type="Proteomes" id="UP000738402">
    <property type="component" value="Unassembled WGS sequence"/>
</dbReference>
<evidence type="ECO:0000256" key="1">
    <source>
        <dbReference type="SAM" id="MobiDB-lite"/>
    </source>
</evidence>
<dbReference type="Proteomes" id="UP000697297">
    <property type="component" value="Unassembled WGS sequence"/>
</dbReference>
<organism evidence="3 6">
    <name type="scientific">Ogataea haglerorum</name>
    <dbReference type="NCBI Taxonomy" id="1937702"/>
    <lineage>
        <taxon>Eukaryota</taxon>
        <taxon>Fungi</taxon>
        <taxon>Dikarya</taxon>
        <taxon>Ascomycota</taxon>
        <taxon>Saccharomycotina</taxon>
        <taxon>Pichiomycetes</taxon>
        <taxon>Pichiales</taxon>
        <taxon>Pichiaceae</taxon>
        <taxon>Ogataea</taxon>
    </lineage>
</organism>
<feature type="compositionally biased region" description="Polar residues" evidence="1">
    <location>
        <begin position="97"/>
        <end position="109"/>
    </location>
</feature>
<feature type="domain" description="SWIRM" evidence="2">
    <location>
        <begin position="316"/>
        <end position="415"/>
    </location>
</feature>
<comment type="caution">
    <text evidence="3">The sequence shown here is derived from an EMBL/GenBank/DDBJ whole genome shotgun (WGS) entry which is preliminary data.</text>
</comment>
<dbReference type="FunFam" id="1.10.10.10:FF:000087">
    <property type="entry name" value="Transcriptional adapter 2"/>
    <property type="match status" value="1"/>
</dbReference>
<keyword evidence="5" id="KW-1185">Reference proteome</keyword>
<evidence type="ECO:0000313" key="5">
    <source>
        <dbReference type="Proteomes" id="UP000697297"/>
    </source>
</evidence>
<dbReference type="PANTHER" id="PTHR12374">
    <property type="entry name" value="TRANSCRIPTIONAL ADAPTOR 2 ADA2 -RELATED"/>
    <property type="match status" value="1"/>
</dbReference>
<reference evidence="3 5" key="1">
    <citation type="journal article" date="2021" name="G3 (Bethesda)">
        <title>Genomic diversity, chromosomal rearrangements, and interspecies hybridization in the ogataea polymorpha species complex.</title>
        <authorList>
            <person name="Hanson S.J."/>
            <person name="Cinneide E.O."/>
            <person name="Salzberg L.I."/>
            <person name="Wolfe K.H."/>
            <person name="McGowan J."/>
            <person name="Fitzpatrick D.A."/>
            <person name="Matlin K."/>
        </authorList>
    </citation>
    <scope>NUCLEOTIDE SEQUENCE</scope>
    <source>
        <strain evidence="4">81-436-3</strain>
        <strain evidence="3">83-405-1</strain>
    </source>
</reference>
<evidence type="ECO:0000259" key="2">
    <source>
        <dbReference type="PROSITE" id="PS50934"/>
    </source>
</evidence>
<accession>A0AAN6D694</accession>
<dbReference type="GO" id="GO:0070210">
    <property type="term" value="C:Rpd3L-Expanded complex"/>
    <property type="evidence" value="ECO:0007669"/>
    <property type="project" value="TreeGrafter"/>
</dbReference>
<dbReference type="GO" id="GO:0003682">
    <property type="term" value="F:chromatin binding"/>
    <property type="evidence" value="ECO:0007669"/>
    <property type="project" value="TreeGrafter"/>
</dbReference>
<dbReference type="Pfam" id="PF04433">
    <property type="entry name" value="SWIRM"/>
    <property type="match status" value="1"/>
</dbReference>
<dbReference type="AlphaFoldDB" id="A0AAN6D694"/>
<dbReference type="Gene3D" id="1.10.10.10">
    <property type="entry name" value="Winged helix-like DNA-binding domain superfamily/Winged helix DNA-binding domain"/>
    <property type="match status" value="1"/>
</dbReference>
<dbReference type="GO" id="GO:0003713">
    <property type="term" value="F:transcription coactivator activity"/>
    <property type="evidence" value="ECO:0007669"/>
    <property type="project" value="TreeGrafter"/>
</dbReference>
<feature type="region of interest" description="Disordered" evidence="1">
    <location>
        <begin position="97"/>
        <end position="116"/>
    </location>
</feature>
<dbReference type="GO" id="GO:0006338">
    <property type="term" value="P:chromatin remodeling"/>
    <property type="evidence" value="ECO:0007669"/>
    <property type="project" value="TreeGrafter"/>
</dbReference>
<protein>
    <recommendedName>
        <fullName evidence="2">SWIRM domain-containing protein</fullName>
    </recommendedName>
</protein>
<dbReference type="PROSITE" id="PS50934">
    <property type="entry name" value="SWIRM"/>
    <property type="match status" value="1"/>
</dbReference>
<dbReference type="EMBL" id="JAHLUN010000006">
    <property type="protein sequence ID" value="KAG7765418.1"/>
    <property type="molecule type" value="Genomic_DNA"/>
</dbReference>
<evidence type="ECO:0000313" key="4">
    <source>
        <dbReference type="EMBL" id="KAG7765418.1"/>
    </source>
</evidence>
<dbReference type="InterPro" id="IPR009057">
    <property type="entry name" value="Homeodomain-like_sf"/>
</dbReference>
<evidence type="ECO:0000313" key="6">
    <source>
        <dbReference type="Proteomes" id="UP000738402"/>
    </source>
</evidence>
<evidence type="ECO:0000313" key="3">
    <source>
        <dbReference type="EMBL" id="KAG7728097.1"/>
    </source>
</evidence>
<dbReference type="InterPro" id="IPR007526">
    <property type="entry name" value="SWIRM"/>
</dbReference>
<feature type="region of interest" description="Disordered" evidence="1">
    <location>
        <begin position="237"/>
        <end position="292"/>
    </location>
</feature>
<dbReference type="PANTHER" id="PTHR12374:SF21">
    <property type="entry name" value="SWIRM DOMAIN-CONTAINING PROTEIN FUN19-RELATED"/>
    <property type="match status" value="1"/>
</dbReference>
<proteinExistence type="predicted"/>
<name>A0AAN6D694_9ASCO</name>
<gene>
    <name evidence="3" type="ORF">KL933_002223</name>
    <name evidence="4" type="ORF">KL946_002475</name>
</gene>
<dbReference type="GO" id="GO:0006357">
    <property type="term" value="P:regulation of transcription by RNA polymerase II"/>
    <property type="evidence" value="ECO:0007669"/>
    <property type="project" value="TreeGrafter"/>
</dbReference>
<dbReference type="EMBL" id="JAHLUH010000005">
    <property type="protein sequence ID" value="KAG7728097.1"/>
    <property type="molecule type" value="Genomic_DNA"/>
</dbReference>
<sequence>MSSPSIAVDNYHWALSPGIESILVALASLEPDPRIAMSSFLYHLANAGSTRQVDGCLTPNSIEPVRRLQSANNKENDMSDVSDMGLVKKIETTASISTTGSSEMASSTIPSPPLSPYTRGTTFDESDARFAQLLTPKPVKRYLATELPKQEPQQEQPVLREITVNWDKKRSFPVEDLNDTTLYINPYGDLKTPGYKKRQLRFLCQYQLNAASKKTVPAVSAMSYRYRTTPRVKEYVSSDIETDRPRTRRLVRENSVALESDDSATSRPMTPRKRKPAAKRFDSPSTASPPPYNFDYKAIPDYSPPLSTLPNNSRCLKTEWKGQAMDLSEDPLVGELHPAEVQLASTLRLPPNVYLDSKRRIFFEKVKRLRANLPFRRTDAQKACKIDVNKASRLYAAFEKIGWLDDYRFDEYLQE</sequence>
<dbReference type="SUPFAM" id="SSF46689">
    <property type="entry name" value="Homeodomain-like"/>
    <property type="match status" value="1"/>
</dbReference>